<dbReference type="EMBL" id="SDEE01000005">
    <property type="protein sequence ID" value="RXW25449.1"/>
    <property type="molecule type" value="Genomic_DNA"/>
</dbReference>
<dbReference type="OrthoDB" id="3052230at2759"/>
<dbReference type="AlphaFoldDB" id="A0A4Q2DYI4"/>
<feature type="compositionally biased region" description="Low complexity" evidence="1">
    <location>
        <begin position="48"/>
        <end position="58"/>
    </location>
</feature>
<keyword evidence="4" id="KW-1185">Reference proteome</keyword>
<dbReference type="Proteomes" id="UP000290288">
    <property type="component" value="Unassembled WGS sequence"/>
</dbReference>
<feature type="compositionally biased region" description="Basic and acidic residues" evidence="1">
    <location>
        <begin position="259"/>
        <end position="277"/>
    </location>
</feature>
<evidence type="ECO:0000313" key="3">
    <source>
        <dbReference type="EMBL" id="RXW25449.1"/>
    </source>
</evidence>
<feature type="compositionally biased region" description="Low complexity" evidence="1">
    <location>
        <begin position="370"/>
        <end position="382"/>
    </location>
</feature>
<comment type="caution">
    <text evidence="3">The sequence shown here is derived from an EMBL/GenBank/DDBJ whole genome shotgun (WGS) entry which is preliminary data.</text>
</comment>
<protein>
    <submittedName>
        <fullName evidence="3">Uncharacterized protein</fullName>
    </submittedName>
</protein>
<organism evidence="3 4">
    <name type="scientific">Candolleomyces aberdarensis</name>
    <dbReference type="NCBI Taxonomy" id="2316362"/>
    <lineage>
        <taxon>Eukaryota</taxon>
        <taxon>Fungi</taxon>
        <taxon>Dikarya</taxon>
        <taxon>Basidiomycota</taxon>
        <taxon>Agaricomycotina</taxon>
        <taxon>Agaricomycetes</taxon>
        <taxon>Agaricomycetidae</taxon>
        <taxon>Agaricales</taxon>
        <taxon>Agaricineae</taxon>
        <taxon>Psathyrellaceae</taxon>
        <taxon>Candolleomyces</taxon>
    </lineage>
</organism>
<evidence type="ECO:0000256" key="2">
    <source>
        <dbReference type="SAM" id="Phobius"/>
    </source>
</evidence>
<feature type="compositionally biased region" description="Polar residues" evidence="1">
    <location>
        <begin position="332"/>
        <end position="342"/>
    </location>
</feature>
<feature type="region of interest" description="Disordered" evidence="1">
    <location>
        <begin position="48"/>
        <end position="69"/>
    </location>
</feature>
<gene>
    <name evidence="3" type="ORF">EST38_g385</name>
</gene>
<dbReference type="STRING" id="2316362.A0A4Q2DYI4"/>
<feature type="transmembrane region" description="Helical" evidence="2">
    <location>
        <begin position="583"/>
        <end position="603"/>
    </location>
</feature>
<feature type="transmembrane region" description="Helical" evidence="2">
    <location>
        <begin position="623"/>
        <end position="653"/>
    </location>
</feature>
<feature type="region of interest" description="Disordered" evidence="1">
    <location>
        <begin position="319"/>
        <end position="382"/>
    </location>
</feature>
<keyword evidence="2" id="KW-0812">Transmembrane</keyword>
<reference evidence="3 4" key="1">
    <citation type="submission" date="2019-01" db="EMBL/GenBank/DDBJ databases">
        <title>Draft genome sequence of Psathyrella aberdarensis IHI B618.</title>
        <authorList>
            <person name="Buettner E."/>
            <person name="Kellner H."/>
        </authorList>
    </citation>
    <scope>NUCLEOTIDE SEQUENCE [LARGE SCALE GENOMIC DNA]</scope>
    <source>
        <strain evidence="3 4">IHI B618</strain>
    </source>
</reference>
<keyword evidence="2" id="KW-0472">Membrane</keyword>
<feature type="transmembrane region" description="Helical" evidence="2">
    <location>
        <begin position="192"/>
        <end position="213"/>
    </location>
</feature>
<evidence type="ECO:0000256" key="1">
    <source>
        <dbReference type="SAM" id="MobiDB-lite"/>
    </source>
</evidence>
<feature type="region of interest" description="Disordered" evidence="1">
    <location>
        <begin position="259"/>
        <end position="293"/>
    </location>
</feature>
<sequence>MGWTLTDAHFLQMGGIAFAAIHRKGPDRKTRFFTLTVPVLDAIYKSTKPLSSTSTSTSPAPPAEGEPPSSIPFCLTDIDDFTPPPPTIGNLDPTQEPSPSASKDSLKMFKLNPFVVLSSLHANLPSCLPPPSSHSPPDLLKPITPTKPTVSSHLTTVFPADPLLAIIVLLQLVWFLSGCIARIVISGWRELLLIEVLVLAYISIYVMTIAAWWHKPMVGLGGEPVKIVLFSGLGKSGSEDSEGALAPLKVEAVITKVEREEQEVPKKQNDLKGKAVDRTASGSSDGNTVVGPHDVTFEDEEAEEANDIPLHALQTAIQRSTSGGSTAEDGSENPSGSSSMTAVLTPEPLQLFDDDIEKPPKDESTQNRASTATNDTSTNTNSDYDNSLNILSSLFIPLVQWRCGAYFYLDRVHEFFLKTTGYDDNSRDYDLSTNAIFSNISRSDARLRRREGIRHQRRVDGGWLRVTGLGPSDAERGTRVIGGHTYPHVNGVYFNDEEHGISESVRRRREAGSGGHSRFPTFYAYVTDRGYRTVEEMKMKVLVGVVCGLLFGGIHLLGIAFKEVPSSTNSATSSIFSKHSPEFVQHVLYLFSSLVMTVVPPFFSFCALRLSESIFMDDWPERAVILFLVEALGLPLGLLYVPAKICVVVLAILQLIRRARMGMGLDGGAELGIAFDGVNPAGAWWLSFLPHFS</sequence>
<evidence type="ECO:0000313" key="4">
    <source>
        <dbReference type="Proteomes" id="UP000290288"/>
    </source>
</evidence>
<feature type="transmembrane region" description="Helical" evidence="2">
    <location>
        <begin position="541"/>
        <end position="562"/>
    </location>
</feature>
<feature type="transmembrane region" description="Helical" evidence="2">
    <location>
        <begin position="163"/>
        <end position="185"/>
    </location>
</feature>
<proteinExistence type="predicted"/>
<accession>A0A4Q2DYI4</accession>
<keyword evidence="2" id="KW-1133">Transmembrane helix</keyword>
<name>A0A4Q2DYI4_9AGAR</name>